<feature type="compositionally biased region" description="Basic and acidic residues" evidence="1">
    <location>
        <begin position="175"/>
        <end position="185"/>
    </location>
</feature>
<evidence type="ECO:0000256" key="1">
    <source>
        <dbReference type="SAM" id="MobiDB-lite"/>
    </source>
</evidence>
<gene>
    <name evidence="2" type="ORF">Z520_09814</name>
</gene>
<name>A0A0D2KCM2_9EURO</name>
<feature type="compositionally biased region" description="Polar residues" evidence="1">
    <location>
        <begin position="195"/>
        <end position="206"/>
    </location>
</feature>
<feature type="region of interest" description="Disordered" evidence="1">
    <location>
        <begin position="171"/>
        <end position="221"/>
    </location>
</feature>
<organism evidence="2 3">
    <name type="scientific">Fonsecaea multimorphosa CBS 102226</name>
    <dbReference type="NCBI Taxonomy" id="1442371"/>
    <lineage>
        <taxon>Eukaryota</taxon>
        <taxon>Fungi</taxon>
        <taxon>Dikarya</taxon>
        <taxon>Ascomycota</taxon>
        <taxon>Pezizomycotina</taxon>
        <taxon>Eurotiomycetes</taxon>
        <taxon>Chaetothyriomycetidae</taxon>
        <taxon>Chaetothyriales</taxon>
        <taxon>Herpotrichiellaceae</taxon>
        <taxon>Fonsecaea</taxon>
    </lineage>
</organism>
<reference evidence="2 3" key="1">
    <citation type="submission" date="2015-01" db="EMBL/GenBank/DDBJ databases">
        <title>The Genome Sequence of Fonsecaea multimorphosa CBS 102226.</title>
        <authorList>
            <consortium name="The Broad Institute Genomics Platform"/>
            <person name="Cuomo C."/>
            <person name="de Hoog S."/>
            <person name="Gorbushina A."/>
            <person name="Stielow B."/>
            <person name="Teixiera M."/>
            <person name="Abouelleil A."/>
            <person name="Chapman S.B."/>
            <person name="Priest M."/>
            <person name="Young S.K."/>
            <person name="Wortman J."/>
            <person name="Nusbaum C."/>
            <person name="Birren B."/>
        </authorList>
    </citation>
    <scope>NUCLEOTIDE SEQUENCE [LARGE SCALE GENOMIC DNA]</scope>
    <source>
        <strain evidence="2 3">CBS 102226</strain>
    </source>
</reference>
<evidence type="ECO:0000313" key="2">
    <source>
        <dbReference type="EMBL" id="KIX94428.1"/>
    </source>
</evidence>
<dbReference type="AlphaFoldDB" id="A0A0D2KCM2"/>
<accession>A0A0D2KCM2</accession>
<evidence type="ECO:0000313" key="3">
    <source>
        <dbReference type="Proteomes" id="UP000053411"/>
    </source>
</evidence>
<dbReference type="GeneID" id="27715560"/>
<keyword evidence="3" id="KW-1185">Reference proteome</keyword>
<dbReference type="VEuPathDB" id="FungiDB:Z520_09814"/>
<dbReference type="RefSeq" id="XP_016628551.1">
    <property type="nucleotide sequence ID" value="XM_016780308.1"/>
</dbReference>
<proteinExistence type="predicted"/>
<sequence length="221" mass="24127">MDASFEPLFSVGSPAQSFLPPKLTAQTLNLSTGLYGDTVDLKVAKEHPSKFTNPWILAASGRKQEPPLLRKKLLFDPCGPSSLATAIYSQAKTIKFGMILSDRLSVRTLVGSDHSMSKRVGHETHAGNMAFVVSALSKDHVDRRAPPKLMMGKEPQPDIYKPDVVDVSQGMHWTFRGERGAEKQEPPPPIKDGSNPKQGQQSSKSPRANKAIGAIKETKQK</sequence>
<dbReference type="EMBL" id="KN848087">
    <property type="protein sequence ID" value="KIX94428.1"/>
    <property type="molecule type" value="Genomic_DNA"/>
</dbReference>
<protein>
    <submittedName>
        <fullName evidence="2">Uncharacterized protein</fullName>
    </submittedName>
</protein>
<dbReference type="Proteomes" id="UP000053411">
    <property type="component" value="Unassembled WGS sequence"/>
</dbReference>